<comment type="caution">
    <text evidence="2">The sequence shown here is derived from an EMBL/GenBank/DDBJ whole genome shotgun (WGS) entry which is preliminary data.</text>
</comment>
<dbReference type="EMBL" id="MOBZ01000015">
    <property type="protein sequence ID" value="ROO06929.1"/>
    <property type="molecule type" value="Genomic_DNA"/>
</dbReference>
<dbReference type="InterPro" id="IPR010985">
    <property type="entry name" value="Ribbon_hlx_hlx"/>
</dbReference>
<dbReference type="Pfam" id="PF22513">
    <property type="entry name" value="FitA-like_RHH"/>
    <property type="match status" value="1"/>
</dbReference>
<reference evidence="2 3" key="1">
    <citation type="submission" date="2016-10" db="EMBL/GenBank/DDBJ databases">
        <title>Comparative genome analysis of multiple Pseudomonas spp. focuses on biocontrol and plant growth promoting traits.</title>
        <authorList>
            <person name="Tao X.-Y."/>
            <person name="Taylor C.G."/>
        </authorList>
    </citation>
    <scope>NUCLEOTIDE SEQUENCE [LARGE SCALE GENOMIC DNA]</scope>
    <source>
        <strain evidence="2 3">36G2</strain>
    </source>
</reference>
<dbReference type="InterPro" id="IPR053853">
    <property type="entry name" value="FitA-like_RHH"/>
</dbReference>
<evidence type="ECO:0000313" key="3">
    <source>
        <dbReference type="Proteomes" id="UP000283619"/>
    </source>
</evidence>
<dbReference type="InterPro" id="IPR013321">
    <property type="entry name" value="Arc_rbn_hlx_hlx"/>
</dbReference>
<evidence type="ECO:0000313" key="2">
    <source>
        <dbReference type="EMBL" id="ROO06929.1"/>
    </source>
</evidence>
<protein>
    <submittedName>
        <fullName evidence="2">Plasmid stabilization protein</fullName>
    </submittedName>
</protein>
<dbReference type="Proteomes" id="UP000283619">
    <property type="component" value="Unassembled WGS sequence"/>
</dbReference>
<dbReference type="Gene3D" id="1.10.1220.10">
    <property type="entry name" value="Met repressor-like"/>
    <property type="match status" value="1"/>
</dbReference>
<dbReference type="GO" id="GO:0006355">
    <property type="term" value="P:regulation of DNA-templated transcription"/>
    <property type="evidence" value="ECO:0007669"/>
    <property type="project" value="InterPro"/>
</dbReference>
<sequence length="70" mass="7660">MASLIIDNLDPQLYEALRVAADLNGRSMEEQACLILKNALEQTQSTGGLGSRIQERFRSVGGVELDLPSR</sequence>
<organism evidence="2 3">
    <name type="scientific">Pseudomonas fluorescens</name>
    <dbReference type="NCBI Taxonomy" id="294"/>
    <lineage>
        <taxon>Bacteria</taxon>
        <taxon>Pseudomonadati</taxon>
        <taxon>Pseudomonadota</taxon>
        <taxon>Gammaproteobacteria</taxon>
        <taxon>Pseudomonadales</taxon>
        <taxon>Pseudomonadaceae</taxon>
        <taxon>Pseudomonas</taxon>
    </lineage>
</organism>
<dbReference type="RefSeq" id="WP_026000704.1">
    <property type="nucleotide sequence ID" value="NZ_MOBZ01000015.1"/>
</dbReference>
<name>A0A423P391_PSEFL</name>
<dbReference type="AlphaFoldDB" id="A0A423P391"/>
<feature type="domain" description="Antitoxin FitA-like ribbon-helix-helix" evidence="1">
    <location>
        <begin position="2"/>
        <end position="40"/>
    </location>
</feature>
<dbReference type="SUPFAM" id="SSF47598">
    <property type="entry name" value="Ribbon-helix-helix"/>
    <property type="match status" value="1"/>
</dbReference>
<proteinExistence type="predicted"/>
<evidence type="ECO:0000259" key="1">
    <source>
        <dbReference type="Pfam" id="PF22513"/>
    </source>
</evidence>
<gene>
    <name evidence="2" type="ORF">BK673_18150</name>
</gene>
<accession>A0A423P391</accession>